<protein>
    <recommendedName>
        <fullName evidence="6">Transmembrane protein</fullName>
    </recommendedName>
</protein>
<evidence type="ECO:0000256" key="1">
    <source>
        <dbReference type="SAM" id="Coils"/>
    </source>
</evidence>
<proteinExistence type="predicted"/>
<dbReference type="EMBL" id="CP119896">
    <property type="protein sequence ID" value="WFD28032.1"/>
    <property type="molecule type" value="Genomic_DNA"/>
</dbReference>
<evidence type="ECO:0000256" key="2">
    <source>
        <dbReference type="SAM" id="MobiDB-lite"/>
    </source>
</evidence>
<dbReference type="Proteomes" id="UP001213623">
    <property type="component" value="Chromosome 5"/>
</dbReference>
<evidence type="ECO:0000256" key="3">
    <source>
        <dbReference type="SAM" id="Phobius"/>
    </source>
</evidence>
<evidence type="ECO:0000313" key="5">
    <source>
        <dbReference type="Proteomes" id="UP001213623"/>
    </source>
</evidence>
<keyword evidence="3" id="KW-0472">Membrane</keyword>
<feature type="transmembrane region" description="Helical" evidence="3">
    <location>
        <begin position="54"/>
        <end position="72"/>
    </location>
</feature>
<gene>
    <name evidence="4" type="ORF">MNAN1_003040</name>
</gene>
<dbReference type="AlphaFoldDB" id="A0AAF0EKG9"/>
<keyword evidence="1" id="KW-0175">Coiled coil</keyword>
<reference evidence="4" key="1">
    <citation type="submission" date="2023-03" db="EMBL/GenBank/DDBJ databases">
        <title>Mating type loci evolution in Malassezia.</title>
        <authorList>
            <person name="Coelho M.A."/>
        </authorList>
    </citation>
    <scope>NUCLEOTIDE SEQUENCE</scope>
    <source>
        <strain evidence="4">CBS 9557</strain>
    </source>
</reference>
<keyword evidence="3" id="KW-1133">Transmembrane helix</keyword>
<feature type="region of interest" description="Disordered" evidence="2">
    <location>
        <begin position="701"/>
        <end position="805"/>
    </location>
</feature>
<keyword evidence="5" id="KW-1185">Reference proteome</keyword>
<feature type="region of interest" description="Disordered" evidence="2">
    <location>
        <begin position="869"/>
        <end position="920"/>
    </location>
</feature>
<feature type="region of interest" description="Disordered" evidence="2">
    <location>
        <begin position="1"/>
        <end position="25"/>
    </location>
</feature>
<feature type="compositionally biased region" description="Acidic residues" evidence="2">
    <location>
        <begin position="314"/>
        <end position="333"/>
    </location>
</feature>
<feature type="coiled-coil region" evidence="1">
    <location>
        <begin position="341"/>
        <end position="368"/>
    </location>
</feature>
<feature type="compositionally biased region" description="Polar residues" evidence="2">
    <location>
        <begin position="768"/>
        <end position="784"/>
    </location>
</feature>
<sequence>MVRKHQPAMPLPTTQATPPIRFAPEDVDNKISSKTSRTPARMCSKGQCSTRRCLIRWIMRLSIFYVLFAALWRCPSQPFSFSYDPNHEQLVCREMASIQEHVSPVVHEFATTAHRFLEPYAGKYMTAVHGAWKKMEPVVHKSAKQAHTVYWNHVEPGARELYRQAHKWSLPHQKTVHAHYKKHLRPHVKKFNKAMSPYVKTYYKDVHPHAVKVSRQLQHAYDRSSQYYVDKVHPSIKQRLYQLYLYLRHTLFPMAHSHYVKHAHPHVSRLHKQISTSLDRVLRKYGLKKTTLMDSAKDTYTKVKEAVIPSESAVPDESDLQESASSDEIDPETGESTAVLQARLDAEMERVESKLNVEESAMSRLVNKETAEILVDIAEMRRRALPLMPERLERILQVGIDGGIASVFLRAVRELKARSAQLPPGAPPSEEWKASARTWLTDQIDTLVDVYEDMRTAAGELTHTTRGAEAQMIQASVAKIRAQSRQALRTFYEVMEEAEFQATYYENEGWDTVMKRRGRFFREGVMESLAKMSLIGDEIRDDQETTTPHLQEESSLILSAIDDLFKGMEQGLNALTDRLLEDPSVFRDPSAYAQLLVDLHEHLDALSAAGHEIAVNSTLRLRDLIYDVRESLNMTRIPDEGLLLELAPRSTPLNESDVVDEAAQLTEPVAKDDASSTLSDDDTHFATILPVDDALVREAEALSDELSSPPSASVTETETPSSVPTRSPATEAPFTSSEVPLMPPSLPVDPLSPSTQASEATEDHVTKESTLFPSAAQSEPSGTLSEELPESTHSVPPAPAATEAAEETLRPTLSMDTESGAEASTSVLAPTSLSLDTPVASSHDISASSIVAEMQSSTDHVSIVTAPSLEWSPSSSTVPQDVPPTSLPRPSATMARMPRPVSSGSQSFEADSVAPRHDEL</sequence>
<name>A0AAF0EKG9_9BASI</name>
<feature type="compositionally biased region" description="Polar residues" evidence="2">
    <location>
        <begin position="705"/>
        <end position="738"/>
    </location>
</feature>
<evidence type="ECO:0000313" key="4">
    <source>
        <dbReference type="EMBL" id="WFD28032.1"/>
    </source>
</evidence>
<evidence type="ECO:0008006" key="6">
    <source>
        <dbReference type="Google" id="ProtNLM"/>
    </source>
</evidence>
<organism evidence="4 5">
    <name type="scientific">Malassezia nana</name>
    <dbReference type="NCBI Taxonomy" id="180528"/>
    <lineage>
        <taxon>Eukaryota</taxon>
        <taxon>Fungi</taxon>
        <taxon>Dikarya</taxon>
        <taxon>Basidiomycota</taxon>
        <taxon>Ustilaginomycotina</taxon>
        <taxon>Malasseziomycetes</taxon>
        <taxon>Malasseziales</taxon>
        <taxon>Malasseziaceae</taxon>
        <taxon>Malassezia</taxon>
    </lineage>
</organism>
<feature type="region of interest" description="Disordered" evidence="2">
    <location>
        <begin position="311"/>
        <end position="335"/>
    </location>
</feature>
<accession>A0AAF0EKG9</accession>
<keyword evidence="3" id="KW-0812">Transmembrane</keyword>